<name>A0A0A9XF47_LYGHE</name>
<evidence type="ECO:0000313" key="2">
    <source>
        <dbReference type="EMBL" id="JAG19352.1"/>
    </source>
</evidence>
<protein>
    <submittedName>
        <fullName evidence="2">Uncharacterized protein</fullName>
    </submittedName>
</protein>
<evidence type="ECO:0000256" key="1">
    <source>
        <dbReference type="SAM" id="Phobius"/>
    </source>
</evidence>
<keyword evidence="1" id="KW-0812">Transmembrane</keyword>
<feature type="transmembrane region" description="Helical" evidence="1">
    <location>
        <begin position="90"/>
        <end position="111"/>
    </location>
</feature>
<keyword evidence="1" id="KW-1133">Transmembrane helix</keyword>
<feature type="non-terminal residue" evidence="2">
    <location>
        <position position="1"/>
    </location>
</feature>
<organism evidence="2">
    <name type="scientific">Lygus hesperus</name>
    <name type="common">Western plant bug</name>
    <dbReference type="NCBI Taxonomy" id="30085"/>
    <lineage>
        <taxon>Eukaryota</taxon>
        <taxon>Metazoa</taxon>
        <taxon>Ecdysozoa</taxon>
        <taxon>Arthropoda</taxon>
        <taxon>Hexapoda</taxon>
        <taxon>Insecta</taxon>
        <taxon>Pterygota</taxon>
        <taxon>Neoptera</taxon>
        <taxon>Paraneoptera</taxon>
        <taxon>Hemiptera</taxon>
        <taxon>Heteroptera</taxon>
        <taxon>Panheteroptera</taxon>
        <taxon>Cimicomorpha</taxon>
        <taxon>Miridae</taxon>
        <taxon>Mirini</taxon>
        <taxon>Lygus</taxon>
    </lineage>
</organism>
<reference evidence="2" key="1">
    <citation type="journal article" date="2014" name="PLoS ONE">
        <title>Transcriptome-Based Identification of ABC Transporters in the Western Tarnished Plant Bug Lygus hesperus.</title>
        <authorList>
            <person name="Hull J.J."/>
            <person name="Chaney K."/>
            <person name="Geib S.M."/>
            <person name="Fabrick J.A."/>
            <person name="Brent C.S."/>
            <person name="Walsh D."/>
            <person name="Lavine L.C."/>
        </authorList>
    </citation>
    <scope>NUCLEOTIDE SEQUENCE</scope>
</reference>
<dbReference type="EMBL" id="GBHO01024252">
    <property type="protein sequence ID" value="JAG19352.1"/>
    <property type="molecule type" value="Transcribed_RNA"/>
</dbReference>
<keyword evidence="1" id="KW-0472">Membrane</keyword>
<feature type="transmembrane region" description="Helical" evidence="1">
    <location>
        <begin position="12"/>
        <end position="41"/>
    </location>
</feature>
<reference evidence="2" key="2">
    <citation type="submission" date="2014-07" db="EMBL/GenBank/DDBJ databases">
        <authorList>
            <person name="Hull J."/>
        </authorList>
    </citation>
    <scope>NUCLEOTIDE SEQUENCE</scope>
</reference>
<sequence length="163" mass="18282">LSLSVQFIGLTISHFVAVVAVTMLTMTIPISAEFDVIILGINRIEERAAQKMSNEGLSYQESMLSCLKESIAHHQEIVDELLLEKPHLEITFFTQAMFMSIIMACESYPLIMVDLALSDIIKGIWFLIVLIVCCGLFNYEMDVLSNKAMVSSYNILNILRNTG</sequence>
<accession>A0A0A9XF47</accession>
<dbReference type="AlphaFoldDB" id="A0A0A9XF47"/>
<feature type="transmembrane region" description="Helical" evidence="1">
    <location>
        <begin position="123"/>
        <end position="139"/>
    </location>
</feature>
<proteinExistence type="predicted"/>
<gene>
    <name evidence="2" type="ORF">CM83_2975</name>
</gene>